<feature type="signal peptide" evidence="1">
    <location>
        <begin position="1"/>
        <end position="19"/>
    </location>
</feature>
<dbReference type="EMBL" id="JAVHNS010000008">
    <property type="protein sequence ID" value="KAK6345995.1"/>
    <property type="molecule type" value="Genomic_DNA"/>
</dbReference>
<protein>
    <submittedName>
        <fullName evidence="2">Uncharacterized protein</fullName>
    </submittedName>
</protein>
<dbReference type="Proteomes" id="UP001373714">
    <property type="component" value="Unassembled WGS sequence"/>
</dbReference>
<comment type="caution">
    <text evidence="2">The sequence shown here is derived from an EMBL/GenBank/DDBJ whole genome shotgun (WGS) entry which is preliminary data.</text>
</comment>
<name>A0AAV9UNX9_9PEZI</name>
<evidence type="ECO:0000313" key="2">
    <source>
        <dbReference type="EMBL" id="KAK6345995.1"/>
    </source>
</evidence>
<feature type="chain" id="PRO_5043317433" evidence="1">
    <location>
        <begin position="20"/>
        <end position="286"/>
    </location>
</feature>
<reference evidence="2 3" key="1">
    <citation type="submission" date="2019-10" db="EMBL/GenBank/DDBJ databases">
        <authorList>
            <person name="Palmer J.M."/>
        </authorList>
    </citation>
    <scope>NUCLEOTIDE SEQUENCE [LARGE SCALE GENOMIC DNA]</scope>
    <source>
        <strain evidence="2 3">TWF730</strain>
    </source>
</reference>
<gene>
    <name evidence="2" type="ORF">TWF730_010330</name>
</gene>
<evidence type="ECO:0000256" key="1">
    <source>
        <dbReference type="SAM" id="SignalP"/>
    </source>
</evidence>
<keyword evidence="3" id="KW-1185">Reference proteome</keyword>
<proteinExistence type="predicted"/>
<keyword evidence="1" id="KW-0732">Signal</keyword>
<dbReference type="AlphaFoldDB" id="A0AAV9UNX9"/>
<organism evidence="2 3">
    <name type="scientific">Orbilia blumenaviensis</name>
    <dbReference type="NCBI Taxonomy" id="1796055"/>
    <lineage>
        <taxon>Eukaryota</taxon>
        <taxon>Fungi</taxon>
        <taxon>Dikarya</taxon>
        <taxon>Ascomycota</taxon>
        <taxon>Pezizomycotina</taxon>
        <taxon>Orbiliomycetes</taxon>
        <taxon>Orbiliales</taxon>
        <taxon>Orbiliaceae</taxon>
        <taxon>Orbilia</taxon>
    </lineage>
</organism>
<sequence>MKWNNLLSLAFCATGAISAATPAPAKYQPEIRAPGNATTVTSGNAAFEACELAENCEIYNDPKHGKIIRFKPGMDPNSTWYHTHLSHQHSKRDTPYTYSIVNIGENRINYGTENPYNVVWVMWDACQATGCGNSYIYKPTRRVAPVTANGYWGTEEHWYSMIVNSRGSYSTWAQRNDMIQAVLQAVQVGQEWKEVSWKSYQYNGQNSYVSGSGSIWEGTQSDYFQVTLFSGRGGYMMATLAVTVGSDYSTPARAGCALIASILSQIAGRVSSVLSGAIDVASNLIC</sequence>
<accession>A0AAV9UNX9</accession>
<evidence type="ECO:0000313" key="3">
    <source>
        <dbReference type="Proteomes" id="UP001373714"/>
    </source>
</evidence>